<evidence type="ECO:0000313" key="1">
    <source>
        <dbReference type="EMBL" id="KAI4869913.1"/>
    </source>
</evidence>
<name>A0ACB9ZE92_9PEZI</name>
<sequence>MHIVAGWALAAIWTVLAVLTLYLYRVNQLLSGTPDEVRKLAGERWTPDQLRETYKRLQDNPIDYTDKLPPKLDRRYVVTGGSGLVGGFIVLQLLARGHPSESIRIVDIRKTERNDMRAGRAAEVDFVETDIASADSVNAAFARPWHRSVARLPLTVFHTAAVILASERSGFQYAFPEAVNVAGTKNVLAAARRAGADVFSSTSSGSISIRPVMPFVAPWASSPRNFWQVLDVKDFDAPLREREGYFANYPASKAMAERLVCGANGEKFRTGCIRPANGVYGNPTDNTVGDPLSREVLPTWVPHIVQNFVHGANVAIAHLHHEAVLALPWPESSRIAGRPFVVTDPNRAITYNDLYTAIGTLSVHPFRTISVAPVIILLLTYAIEIYAELPYKYPSLRKVLPELRGDIRHLKPGIFSICTHLVASNEEVSKPVSQGGLGYSGVLTTLEGMVLEILEWNREHADDASMRKTYTTSISLAEQIQKLWAVGISSV</sequence>
<dbReference type="Proteomes" id="UP001497700">
    <property type="component" value="Unassembled WGS sequence"/>
</dbReference>
<dbReference type="EMBL" id="MU393427">
    <property type="protein sequence ID" value="KAI4869913.1"/>
    <property type="molecule type" value="Genomic_DNA"/>
</dbReference>
<gene>
    <name evidence="1" type="ORF">F4820DRAFT_405459</name>
</gene>
<accession>A0ACB9ZE92</accession>
<comment type="caution">
    <text evidence="1">The sequence shown here is derived from an EMBL/GenBank/DDBJ whole genome shotgun (WGS) entry which is preliminary data.</text>
</comment>
<proteinExistence type="predicted"/>
<evidence type="ECO:0000313" key="2">
    <source>
        <dbReference type="Proteomes" id="UP001497700"/>
    </source>
</evidence>
<keyword evidence="2" id="KW-1185">Reference proteome</keyword>
<protein>
    <submittedName>
        <fullName evidence="1">NAD(P)-binding protein</fullName>
    </submittedName>
</protein>
<organism evidence="1 2">
    <name type="scientific">Hypoxylon rubiginosum</name>
    <dbReference type="NCBI Taxonomy" id="110542"/>
    <lineage>
        <taxon>Eukaryota</taxon>
        <taxon>Fungi</taxon>
        <taxon>Dikarya</taxon>
        <taxon>Ascomycota</taxon>
        <taxon>Pezizomycotina</taxon>
        <taxon>Sordariomycetes</taxon>
        <taxon>Xylariomycetidae</taxon>
        <taxon>Xylariales</taxon>
        <taxon>Hypoxylaceae</taxon>
        <taxon>Hypoxylon</taxon>
    </lineage>
</organism>
<reference evidence="1 2" key="1">
    <citation type="journal article" date="2022" name="New Phytol.">
        <title>Ecological generalism drives hyperdiversity of secondary metabolite gene clusters in xylarialean endophytes.</title>
        <authorList>
            <person name="Franco M.E.E."/>
            <person name="Wisecaver J.H."/>
            <person name="Arnold A.E."/>
            <person name="Ju Y.M."/>
            <person name="Slot J.C."/>
            <person name="Ahrendt S."/>
            <person name="Moore L.P."/>
            <person name="Eastman K.E."/>
            <person name="Scott K."/>
            <person name="Konkel Z."/>
            <person name="Mondo S.J."/>
            <person name="Kuo A."/>
            <person name="Hayes R.D."/>
            <person name="Haridas S."/>
            <person name="Andreopoulos B."/>
            <person name="Riley R."/>
            <person name="LaButti K."/>
            <person name="Pangilinan J."/>
            <person name="Lipzen A."/>
            <person name="Amirebrahimi M."/>
            <person name="Yan J."/>
            <person name="Adam C."/>
            <person name="Keymanesh K."/>
            <person name="Ng V."/>
            <person name="Louie K."/>
            <person name="Northen T."/>
            <person name="Drula E."/>
            <person name="Henrissat B."/>
            <person name="Hsieh H.M."/>
            <person name="Youens-Clark K."/>
            <person name="Lutzoni F."/>
            <person name="Miadlikowska J."/>
            <person name="Eastwood D.C."/>
            <person name="Hamelin R.C."/>
            <person name="Grigoriev I.V."/>
            <person name="U'Ren J.M."/>
        </authorList>
    </citation>
    <scope>NUCLEOTIDE SEQUENCE [LARGE SCALE GENOMIC DNA]</scope>
    <source>
        <strain evidence="1 2">CBS 119005</strain>
    </source>
</reference>